<name>A0ABR0JY14_9EURO</name>
<dbReference type="InterPro" id="IPR036291">
    <property type="entry name" value="NAD(P)-bd_dom_sf"/>
</dbReference>
<evidence type="ECO:0000256" key="1">
    <source>
        <dbReference type="ARBA" id="ARBA00006484"/>
    </source>
</evidence>
<dbReference type="Pfam" id="PF13561">
    <property type="entry name" value="adh_short_C2"/>
    <property type="match status" value="1"/>
</dbReference>
<keyword evidence="2" id="KW-0560">Oxidoreductase</keyword>
<proteinExistence type="inferred from homology"/>
<dbReference type="PRINTS" id="PR00080">
    <property type="entry name" value="SDRFAMILY"/>
</dbReference>
<reference evidence="3 4" key="1">
    <citation type="submission" date="2023-08" db="EMBL/GenBank/DDBJ databases">
        <title>Black Yeasts Isolated from many extreme environments.</title>
        <authorList>
            <person name="Coleine C."/>
            <person name="Stajich J.E."/>
            <person name="Selbmann L."/>
        </authorList>
    </citation>
    <scope>NUCLEOTIDE SEQUENCE [LARGE SCALE GENOMIC DNA]</scope>
    <source>
        <strain evidence="3 4">CCFEE 5885</strain>
    </source>
</reference>
<dbReference type="PRINTS" id="PR00081">
    <property type="entry name" value="GDHRDH"/>
</dbReference>
<protein>
    <submittedName>
        <fullName evidence="3">Uncharacterized protein</fullName>
    </submittedName>
</protein>
<dbReference type="PANTHER" id="PTHR24321:SF12">
    <property type="entry name" value="SHORT-CHAIN DEHYDROGENASE_REDUCTASE FAMILY, PUTATIVE (AFU_ORTHOLOGUE AFUA_5G14340)-RELATED"/>
    <property type="match status" value="1"/>
</dbReference>
<dbReference type="EMBL" id="JAVRRG010000186">
    <property type="protein sequence ID" value="KAK5079566.1"/>
    <property type="molecule type" value="Genomic_DNA"/>
</dbReference>
<evidence type="ECO:0000313" key="4">
    <source>
        <dbReference type="Proteomes" id="UP001345013"/>
    </source>
</evidence>
<comment type="similarity">
    <text evidence="1">Belongs to the short-chain dehydrogenases/reductases (SDR) family.</text>
</comment>
<organism evidence="3 4">
    <name type="scientific">Lithohypha guttulata</name>
    <dbReference type="NCBI Taxonomy" id="1690604"/>
    <lineage>
        <taxon>Eukaryota</taxon>
        <taxon>Fungi</taxon>
        <taxon>Dikarya</taxon>
        <taxon>Ascomycota</taxon>
        <taxon>Pezizomycotina</taxon>
        <taxon>Eurotiomycetes</taxon>
        <taxon>Chaetothyriomycetidae</taxon>
        <taxon>Chaetothyriales</taxon>
        <taxon>Trichomeriaceae</taxon>
        <taxon>Lithohypha</taxon>
    </lineage>
</organism>
<evidence type="ECO:0000313" key="3">
    <source>
        <dbReference type="EMBL" id="KAK5079566.1"/>
    </source>
</evidence>
<dbReference type="SUPFAM" id="SSF51735">
    <property type="entry name" value="NAD(P)-binding Rossmann-fold domains"/>
    <property type="match status" value="1"/>
</dbReference>
<evidence type="ECO:0000256" key="2">
    <source>
        <dbReference type="ARBA" id="ARBA00023002"/>
    </source>
</evidence>
<dbReference type="PANTHER" id="PTHR24321">
    <property type="entry name" value="DEHYDROGENASES, SHORT CHAIN"/>
    <property type="match status" value="1"/>
</dbReference>
<sequence length="265" mass="27611">MAELPGVGLITGAGSGIGQATALAFVRAGCTRLSLADLNAQGLENTRHQIAEISSEAQINLAAGDVTSVEFVDRLVDATVAQFGRLDYAVNAAGIIGPWANSQELKLEDADRVMDVNYRGTFLCARAEVRAMLKNEPTGPDDIPGQRGAIVHIASGLAFVGRQGAPAYCASKGAVVQLARADALDYSKDGIRINCVCPGLTETPLGTNNNDPATLKALEPVLALHPLGRWGKPREIADAAVFLCSMRASFIQGHALAVDGGHLAA</sequence>
<gene>
    <name evidence="3" type="ORF">LTR24_009162</name>
</gene>
<dbReference type="Gene3D" id="3.40.50.720">
    <property type="entry name" value="NAD(P)-binding Rossmann-like Domain"/>
    <property type="match status" value="1"/>
</dbReference>
<dbReference type="CDD" id="cd05233">
    <property type="entry name" value="SDR_c"/>
    <property type="match status" value="1"/>
</dbReference>
<dbReference type="Proteomes" id="UP001345013">
    <property type="component" value="Unassembled WGS sequence"/>
</dbReference>
<accession>A0ABR0JY14</accession>
<keyword evidence="4" id="KW-1185">Reference proteome</keyword>
<comment type="caution">
    <text evidence="3">The sequence shown here is derived from an EMBL/GenBank/DDBJ whole genome shotgun (WGS) entry which is preliminary data.</text>
</comment>
<dbReference type="InterPro" id="IPR002347">
    <property type="entry name" value="SDR_fam"/>
</dbReference>